<organism evidence="1 2">
    <name type="scientific">Lucilia cuprina</name>
    <name type="common">Green bottle fly</name>
    <name type="synonym">Australian sheep blowfly</name>
    <dbReference type="NCBI Taxonomy" id="7375"/>
    <lineage>
        <taxon>Eukaryota</taxon>
        <taxon>Metazoa</taxon>
        <taxon>Ecdysozoa</taxon>
        <taxon>Arthropoda</taxon>
        <taxon>Hexapoda</taxon>
        <taxon>Insecta</taxon>
        <taxon>Pterygota</taxon>
        <taxon>Neoptera</taxon>
        <taxon>Endopterygota</taxon>
        <taxon>Diptera</taxon>
        <taxon>Brachycera</taxon>
        <taxon>Muscomorpha</taxon>
        <taxon>Oestroidea</taxon>
        <taxon>Calliphoridae</taxon>
        <taxon>Luciliinae</taxon>
        <taxon>Lucilia</taxon>
    </lineage>
</organism>
<keyword evidence="2" id="KW-1185">Reference proteome</keyword>
<dbReference type="AlphaFoldDB" id="A0A0L0CQ60"/>
<comment type="caution">
    <text evidence="1">The sequence shown here is derived from an EMBL/GenBank/DDBJ whole genome shotgun (WGS) entry which is preliminary data.</text>
</comment>
<evidence type="ECO:0000313" key="2">
    <source>
        <dbReference type="Proteomes" id="UP000037069"/>
    </source>
</evidence>
<evidence type="ECO:0000313" key="1">
    <source>
        <dbReference type="EMBL" id="KNC34498.1"/>
    </source>
</evidence>
<gene>
    <name evidence="1" type="ORF">FF38_02757</name>
</gene>
<sequence>MFAFSPERRNSLRRLFNRTGMTAIYRRVPNSEEGNLLLNPNGEFTESDDEDMLL</sequence>
<dbReference type="EMBL" id="JRES01000062">
    <property type="protein sequence ID" value="KNC34498.1"/>
    <property type="molecule type" value="Genomic_DNA"/>
</dbReference>
<protein>
    <submittedName>
        <fullName evidence="1">Uncharacterized protein</fullName>
    </submittedName>
</protein>
<reference evidence="1 2" key="1">
    <citation type="journal article" date="2015" name="Nat. Commun.">
        <title>Lucilia cuprina genome unlocks parasitic fly biology to underpin future interventions.</title>
        <authorList>
            <person name="Anstead C.A."/>
            <person name="Korhonen P.K."/>
            <person name="Young N.D."/>
            <person name="Hall R.S."/>
            <person name="Jex A.R."/>
            <person name="Murali S.C."/>
            <person name="Hughes D.S."/>
            <person name="Lee S.F."/>
            <person name="Perry T."/>
            <person name="Stroehlein A.J."/>
            <person name="Ansell B.R."/>
            <person name="Breugelmans B."/>
            <person name="Hofmann A."/>
            <person name="Qu J."/>
            <person name="Dugan S."/>
            <person name="Lee S.L."/>
            <person name="Chao H."/>
            <person name="Dinh H."/>
            <person name="Han Y."/>
            <person name="Doddapaneni H.V."/>
            <person name="Worley K.C."/>
            <person name="Muzny D.M."/>
            <person name="Ioannidis P."/>
            <person name="Waterhouse R.M."/>
            <person name="Zdobnov E.M."/>
            <person name="James P.J."/>
            <person name="Bagnall N.H."/>
            <person name="Kotze A.C."/>
            <person name="Gibbs R.A."/>
            <person name="Richards S."/>
            <person name="Batterham P."/>
            <person name="Gasser R.B."/>
        </authorList>
    </citation>
    <scope>NUCLEOTIDE SEQUENCE [LARGE SCALE GENOMIC DNA]</scope>
    <source>
        <strain evidence="1 2">LS</strain>
        <tissue evidence="1">Full body</tissue>
    </source>
</reference>
<dbReference type="STRING" id="7375.A0A0L0CQ60"/>
<dbReference type="OrthoDB" id="4504960at2759"/>
<accession>A0A0L0CQ60</accession>
<name>A0A0L0CQ60_LUCCU</name>
<dbReference type="Proteomes" id="UP000037069">
    <property type="component" value="Unassembled WGS sequence"/>
</dbReference>
<proteinExistence type="predicted"/>